<evidence type="ECO:0000313" key="2">
    <source>
        <dbReference type="Proteomes" id="UP000006072"/>
    </source>
</evidence>
<dbReference type="RefSeq" id="WP_003931280.1">
    <property type="nucleotide sequence ID" value="NZ_JH814693.1"/>
</dbReference>
<organism evidence="1 2">
    <name type="scientific">Mycolicibacterium vaccae ATCC 25954</name>
    <dbReference type="NCBI Taxonomy" id="1194972"/>
    <lineage>
        <taxon>Bacteria</taxon>
        <taxon>Bacillati</taxon>
        <taxon>Actinomycetota</taxon>
        <taxon>Actinomycetes</taxon>
        <taxon>Mycobacteriales</taxon>
        <taxon>Mycobacteriaceae</taxon>
        <taxon>Mycolicibacterium</taxon>
    </lineage>
</organism>
<reference evidence="1 2" key="1">
    <citation type="journal article" date="2012" name="J. Bacteriol.">
        <title>Complete Genome Sequence of Mycobacterium vaccae Type Strain ATCC 25954.</title>
        <authorList>
            <person name="Ho Y.S."/>
            <person name="Adroub S.A."/>
            <person name="Abadi M."/>
            <person name="Al Alwan B."/>
            <person name="Alkhateeb R."/>
            <person name="Gao G."/>
            <person name="Ragab A."/>
            <person name="Ali S."/>
            <person name="van Soolingen D."/>
            <person name="Bitter W."/>
            <person name="Pain A."/>
            <person name="Abdallah A.M."/>
        </authorList>
    </citation>
    <scope>NUCLEOTIDE SEQUENCE [LARGE SCALE GENOMIC DNA]</scope>
    <source>
        <strain evidence="1 2">ATCC 25954</strain>
    </source>
</reference>
<comment type="caution">
    <text evidence="1">The sequence shown here is derived from an EMBL/GenBank/DDBJ whole genome shotgun (WGS) entry which is preliminary data.</text>
</comment>
<gene>
    <name evidence="1" type="ORF">MVAC_12563</name>
</gene>
<evidence type="ECO:0000313" key="1">
    <source>
        <dbReference type="EMBL" id="EJZ09214.1"/>
    </source>
</evidence>
<dbReference type="AlphaFoldDB" id="K0VDN4"/>
<dbReference type="HOGENOM" id="CLU_1979120_0_0_11"/>
<proteinExistence type="predicted"/>
<accession>K0VDN4</accession>
<dbReference type="PATRIC" id="fig|1194972.3.peg.2513"/>
<dbReference type="eggNOG" id="ENOG5033888">
    <property type="taxonomic scope" value="Bacteria"/>
</dbReference>
<sequence>MPPADPSDEGAEAPSSLLISAYRACETLPLVGGLFTRGRQEAQAVLSAVVTAVVDELDLDDLVRERITAEAVDAIIGRIDLIALTNKVIDGVDLRAIIRESTTIPTVDPEAVAGLVDRMRGRRQRFRDRS</sequence>
<name>K0VDN4_MYCVA</name>
<dbReference type="EMBL" id="ALQA01000023">
    <property type="protein sequence ID" value="EJZ09214.1"/>
    <property type="molecule type" value="Genomic_DNA"/>
</dbReference>
<keyword evidence="2" id="KW-1185">Reference proteome</keyword>
<protein>
    <submittedName>
        <fullName evidence="1">Uncharacterized protein</fullName>
    </submittedName>
</protein>
<dbReference type="Proteomes" id="UP000006072">
    <property type="component" value="Unassembled WGS sequence"/>
</dbReference>